<dbReference type="InterPro" id="IPR011740">
    <property type="entry name" value="DUF2460"/>
</dbReference>
<evidence type="ECO:0000259" key="4">
    <source>
        <dbReference type="Pfam" id="PF23845"/>
    </source>
</evidence>
<accession>A0ABQ2LDR0</accession>
<dbReference type="Pfam" id="PF23844">
    <property type="entry name" value="NCTSP_N"/>
    <property type="match status" value="1"/>
</dbReference>
<sequence>MLWLSQKADRFEEQSITRFDPRFWTVNFPRPMMAAVTNPGGEALDVSLVFYQRSDLAGLIWESEDLFDHPLLSYEARRDYRHVVLTFRWQSVGIKTLADGFGPTLTIEGRDASGVSRTWFVRLWNYASGTASNAVITLDFNHLDGGFFLPAEADPVYAGDIDRMFISMVPDDYDPEDDSPLTGGAVEGRVSMSDIRVTGGNADLAIGDDYVKPHTIRMANGYDDSFNITPARLMRNVLQLGYREWFTHYVGMSHYYTMAWDAQALRWVVDPAAPALNAATLAWHTDLFSRLARFRMTLVLSLSFEILDQNAPDAWAQRAHDGSRALTGWEPPSTLIAPTNGEALGWLERVFSAFGDLMDAAGLPPVFQIGEPWWWVSLGEGRIPHFYDPQTLAAYPLETGHPVPAMHQSATESPSAEQQLFLDWLGEKLGAATHRLRDHVKNRYPGAHVALLFFTPQVLDDSAPMLRSVNFPVSHWASPAYDLMQIEDYDHVIDGNWADHARGVDSVVSELGYPLEKTQFFSGFVLLEEDRHIWRNIEFALEDAERRGFSERVIWAYTQVVRDGVVMFDLDQKEQDLAGFHDVRLPDTVSFGSTGGPRFSTRVVATASGHERRNRDWDQARADYDISSGLRSVDDLAQLMAFFRARAGRAYGFRFRDWADHRSSLDRSPPAPTDQEIGVGDGSNQEFQLIKRYGDGDMAHIRRITRPVDGSVRIALDGVERTTGWSVDPHSGLVRFDVAPLEGAVVSAGFLFDVPVRFADDALSLSLEAFDAGAAPAIRLLEIKE</sequence>
<evidence type="ECO:0000259" key="2">
    <source>
        <dbReference type="Pfam" id="PF09343"/>
    </source>
</evidence>
<dbReference type="EMBL" id="BMOV01000005">
    <property type="protein sequence ID" value="GGO12522.1"/>
    <property type="molecule type" value="Genomic_DNA"/>
</dbReference>
<protein>
    <recommendedName>
        <fullName evidence="7">TIGR02217 family protein</fullName>
    </recommendedName>
</protein>
<feature type="domain" description="Non-contractile tail sheath TIM barrel" evidence="4">
    <location>
        <begin position="213"/>
        <end position="564"/>
    </location>
</feature>
<feature type="domain" description="DUF2460" evidence="2">
    <location>
        <begin position="581"/>
        <end position="784"/>
    </location>
</feature>
<evidence type="ECO:0000259" key="3">
    <source>
        <dbReference type="Pfam" id="PF23844"/>
    </source>
</evidence>
<evidence type="ECO:0000313" key="6">
    <source>
        <dbReference type="Proteomes" id="UP000602381"/>
    </source>
</evidence>
<dbReference type="InterPro" id="IPR057122">
    <property type="entry name" value="TIM-barrel_NCTSP"/>
</dbReference>
<evidence type="ECO:0008006" key="7">
    <source>
        <dbReference type="Google" id="ProtNLM"/>
    </source>
</evidence>
<keyword evidence="6" id="KW-1185">Reference proteome</keyword>
<dbReference type="InterPro" id="IPR057102">
    <property type="entry name" value="NCTSP_N"/>
</dbReference>
<dbReference type="Pfam" id="PF09343">
    <property type="entry name" value="DUF2460"/>
    <property type="match status" value="1"/>
</dbReference>
<feature type="region of interest" description="Disordered" evidence="1">
    <location>
        <begin position="662"/>
        <end position="681"/>
    </location>
</feature>
<dbReference type="RefSeq" id="WP_150005988.1">
    <property type="nucleotide sequence ID" value="NZ_BMOV01000005.1"/>
</dbReference>
<name>A0ABQ2LDR0_9PROT</name>
<dbReference type="Proteomes" id="UP000602381">
    <property type="component" value="Unassembled WGS sequence"/>
</dbReference>
<organism evidence="5 6">
    <name type="scientific">Iodidimonas muriae</name>
    <dbReference type="NCBI Taxonomy" id="261467"/>
    <lineage>
        <taxon>Bacteria</taxon>
        <taxon>Pseudomonadati</taxon>
        <taxon>Pseudomonadota</taxon>
        <taxon>Alphaproteobacteria</taxon>
        <taxon>Iodidimonadales</taxon>
        <taxon>Iodidimonadaceae</taxon>
        <taxon>Iodidimonas</taxon>
    </lineage>
</organism>
<proteinExistence type="predicted"/>
<dbReference type="NCBIfam" id="TIGR02217">
    <property type="entry name" value="chp_TIGR02217"/>
    <property type="match status" value="1"/>
</dbReference>
<evidence type="ECO:0000313" key="5">
    <source>
        <dbReference type="EMBL" id="GGO12522.1"/>
    </source>
</evidence>
<reference evidence="6" key="1">
    <citation type="journal article" date="2019" name="Int. J. Syst. Evol. Microbiol.">
        <title>The Global Catalogue of Microorganisms (GCM) 10K type strain sequencing project: providing services to taxonomists for standard genome sequencing and annotation.</title>
        <authorList>
            <consortium name="The Broad Institute Genomics Platform"/>
            <consortium name="The Broad Institute Genome Sequencing Center for Infectious Disease"/>
            <person name="Wu L."/>
            <person name="Ma J."/>
        </authorList>
    </citation>
    <scope>NUCLEOTIDE SEQUENCE [LARGE SCALE GENOMIC DNA]</scope>
    <source>
        <strain evidence="6">JCM 17843</strain>
    </source>
</reference>
<feature type="domain" description="Non-contractile tail sheath N-terminal" evidence="3">
    <location>
        <begin position="16"/>
        <end position="207"/>
    </location>
</feature>
<gene>
    <name evidence="5" type="ORF">GCM10007972_17590</name>
</gene>
<comment type="caution">
    <text evidence="5">The sequence shown here is derived from an EMBL/GenBank/DDBJ whole genome shotgun (WGS) entry which is preliminary data.</text>
</comment>
<evidence type="ECO:0000256" key="1">
    <source>
        <dbReference type="SAM" id="MobiDB-lite"/>
    </source>
</evidence>
<dbReference type="Pfam" id="PF23845">
    <property type="entry name" value="TIM-barrel_NCTSP"/>
    <property type="match status" value="1"/>
</dbReference>